<dbReference type="GO" id="GO:0008817">
    <property type="term" value="F:corrinoid adenosyltransferase activity"/>
    <property type="evidence" value="ECO:0007669"/>
    <property type="project" value="UniProtKB-EC"/>
</dbReference>
<evidence type="ECO:0000256" key="1">
    <source>
        <dbReference type="ARBA" id="ARBA00005121"/>
    </source>
</evidence>
<dbReference type="PANTHER" id="PTHR12213">
    <property type="entry name" value="CORRINOID ADENOSYLTRANSFERASE"/>
    <property type="match status" value="1"/>
</dbReference>
<dbReference type="InterPro" id="IPR036451">
    <property type="entry name" value="CblAdoTrfase-like_sf"/>
</dbReference>
<evidence type="ECO:0000256" key="2">
    <source>
        <dbReference type="ARBA" id="ARBA00007487"/>
    </source>
</evidence>
<evidence type="ECO:0000256" key="5">
    <source>
        <dbReference type="ARBA" id="ARBA00022573"/>
    </source>
</evidence>
<proteinExistence type="inferred from homology"/>
<comment type="similarity">
    <text evidence="2 14">Belongs to the Cob(I)alamin adenosyltransferase family.</text>
</comment>
<dbReference type="RefSeq" id="WP_307390068.1">
    <property type="nucleotide sequence ID" value="NZ_BAAADK010000021.1"/>
</dbReference>
<evidence type="ECO:0000256" key="6">
    <source>
        <dbReference type="ARBA" id="ARBA00022679"/>
    </source>
</evidence>
<comment type="pathway">
    <text evidence="1 14">Cofactor biosynthesis; adenosylcobalamin biosynthesis; adenosylcobalamin from cob(II)yrinate a,c-diamide: step 2/7.</text>
</comment>
<accession>A0ABT9VTZ5</accession>
<comment type="catalytic activity">
    <reaction evidence="13 14">
        <text>2 cob(II)alamin + reduced [electron-transfer flavoprotein] + 2 ATP = 2 adenosylcob(III)alamin + 2 triphosphate + oxidized [electron-transfer flavoprotein] + 3 H(+)</text>
        <dbReference type="Rhea" id="RHEA:28671"/>
        <dbReference type="Rhea" id="RHEA-COMP:10685"/>
        <dbReference type="Rhea" id="RHEA-COMP:10686"/>
        <dbReference type="ChEBI" id="CHEBI:15378"/>
        <dbReference type="ChEBI" id="CHEBI:16304"/>
        <dbReference type="ChEBI" id="CHEBI:18036"/>
        <dbReference type="ChEBI" id="CHEBI:18408"/>
        <dbReference type="ChEBI" id="CHEBI:30616"/>
        <dbReference type="ChEBI" id="CHEBI:57692"/>
        <dbReference type="ChEBI" id="CHEBI:58307"/>
        <dbReference type="EC" id="2.5.1.17"/>
    </reaction>
</comment>
<evidence type="ECO:0000256" key="7">
    <source>
        <dbReference type="ARBA" id="ARBA00022741"/>
    </source>
</evidence>
<dbReference type="SUPFAM" id="SSF89028">
    <property type="entry name" value="Cobalamin adenosyltransferase-like"/>
    <property type="match status" value="1"/>
</dbReference>
<evidence type="ECO:0000256" key="8">
    <source>
        <dbReference type="ARBA" id="ARBA00022840"/>
    </source>
</evidence>
<dbReference type="NCBIfam" id="TIGR00636">
    <property type="entry name" value="PduO_Nterm"/>
    <property type="match status" value="1"/>
</dbReference>
<evidence type="ECO:0000256" key="13">
    <source>
        <dbReference type="ARBA" id="ARBA00048692"/>
    </source>
</evidence>
<keyword evidence="7 14" id="KW-0547">Nucleotide-binding</keyword>
<evidence type="ECO:0000256" key="11">
    <source>
        <dbReference type="ARBA" id="ARBA00033354"/>
    </source>
</evidence>
<dbReference type="EMBL" id="JAUSTY010000001">
    <property type="protein sequence ID" value="MDQ0164456.1"/>
    <property type="molecule type" value="Genomic_DNA"/>
</dbReference>
<evidence type="ECO:0000256" key="9">
    <source>
        <dbReference type="ARBA" id="ARBA00031529"/>
    </source>
</evidence>
<evidence type="ECO:0000256" key="14">
    <source>
        <dbReference type="RuleBase" id="RU366026"/>
    </source>
</evidence>
<dbReference type="EC" id="2.5.1.17" evidence="3 14"/>
<evidence type="ECO:0000313" key="16">
    <source>
        <dbReference type="EMBL" id="MDQ0164456.1"/>
    </source>
</evidence>
<feature type="domain" description="Cobalamin adenosyltransferase-like" evidence="15">
    <location>
        <begin position="3"/>
        <end position="167"/>
    </location>
</feature>
<keyword evidence="8 14" id="KW-0067">ATP-binding</keyword>
<dbReference type="Proteomes" id="UP001235840">
    <property type="component" value="Unassembled WGS sequence"/>
</dbReference>
<organism evidence="16 17">
    <name type="scientific">Caldalkalibacillus horti</name>
    <dbReference type="NCBI Taxonomy" id="77523"/>
    <lineage>
        <taxon>Bacteria</taxon>
        <taxon>Bacillati</taxon>
        <taxon>Bacillota</taxon>
        <taxon>Bacilli</taxon>
        <taxon>Bacillales</taxon>
        <taxon>Bacillaceae</taxon>
        <taxon>Caldalkalibacillus</taxon>
    </lineage>
</organism>
<keyword evidence="6 14" id="KW-0808">Transferase</keyword>
<dbReference type="Gene3D" id="1.20.1200.10">
    <property type="entry name" value="Cobalamin adenosyltransferase-like"/>
    <property type="match status" value="1"/>
</dbReference>
<evidence type="ECO:0000256" key="4">
    <source>
        <dbReference type="ARBA" id="ARBA00020963"/>
    </source>
</evidence>
<dbReference type="InterPro" id="IPR029499">
    <property type="entry name" value="PduO-typ"/>
</dbReference>
<keyword evidence="17" id="KW-1185">Reference proteome</keyword>
<evidence type="ECO:0000256" key="10">
    <source>
        <dbReference type="ARBA" id="ARBA00033334"/>
    </source>
</evidence>
<sequence>MKIYTKTGDQGKTSIIGGRVNKDDIQVEAYGTVDEANSQIGVVVSLLPVETKELIAELENIQHELFDCGSDLSMKAGAEEKYPYKVHEEMVTFLEQRIDEYVQEAPELERFILPGGTTAAAQLHLARTVVRRAERCVVTLTQRQAVNPFVRQYLNRLSDYLFALARVINVRAGRQDVEYVRGAKVFRSEEKE</sequence>
<comment type="catalytic activity">
    <reaction evidence="12 14">
        <text>2 cob(II)yrinate a,c diamide + reduced [electron-transfer flavoprotein] + 2 ATP = 2 adenosylcob(III)yrinate a,c-diamide + 2 triphosphate + oxidized [electron-transfer flavoprotein] + 3 H(+)</text>
        <dbReference type="Rhea" id="RHEA:11528"/>
        <dbReference type="Rhea" id="RHEA-COMP:10685"/>
        <dbReference type="Rhea" id="RHEA-COMP:10686"/>
        <dbReference type="ChEBI" id="CHEBI:15378"/>
        <dbReference type="ChEBI" id="CHEBI:18036"/>
        <dbReference type="ChEBI" id="CHEBI:30616"/>
        <dbReference type="ChEBI" id="CHEBI:57692"/>
        <dbReference type="ChEBI" id="CHEBI:58307"/>
        <dbReference type="ChEBI" id="CHEBI:58503"/>
        <dbReference type="ChEBI" id="CHEBI:58537"/>
        <dbReference type="EC" id="2.5.1.17"/>
    </reaction>
</comment>
<name>A0ABT9VTZ5_9BACI</name>
<protein>
    <recommendedName>
        <fullName evidence="4 14">Corrinoid adenosyltransferase</fullName>
        <ecNumber evidence="3 14">2.5.1.17</ecNumber>
    </recommendedName>
    <alternativeName>
        <fullName evidence="9 14">Cob(II)alamin adenosyltransferase</fullName>
    </alternativeName>
    <alternativeName>
        <fullName evidence="11 14">Cob(II)yrinic acid a,c-diamide adenosyltransferase</fullName>
    </alternativeName>
    <alternativeName>
        <fullName evidence="10 14">Cobinamide/cobalamin adenosyltransferase</fullName>
    </alternativeName>
</protein>
<reference evidence="16 17" key="1">
    <citation type="submission" date="2023-07" db="EMBL/GenBank/DDBJ databases">
        <title>Genomic Encyclopedia of Type Strains, Phase IV (KMG-IV): sequencing the most valuable type-strain genomes for metagenomic binning, comparative biology and taxonomic classification.</title>
        <authorList>
            <person name="Goeker M."/>
        </authorList>
    </citation>
    <scope>NUCLEOTIDE SEQUENCE [LARGE SCALE GENOMIC DNA]</scope>
    <source>
        <strain evidence="16 17">DSM 12751</strain>
    </source>
</reference>
<keyword evidence="5 14" id="KW-0169">Cobalamin biosynthesis</keyword>
<comment type="caution">
    <text evidence="16">The sequence shown here is derived from an EMBL/GenBank/DDBJ whole genome shotgun (WGS) entry which is preliminary data.</text>
</comment>
<evidence type="ECO:0000313" key="17">
    <source>
        <dbReference type="Proteomes" id="UP001235840"/>
    </source>
</evidence>
<evidence type="ECO:0000256" key="3">
    <source>
        <dbReference type="ARBA" id="ARBA00012454"/>
    </source>
</evidence>
<evidence type="ECO:0000256" key="12">
    <source>
        <dbReference type="ARBA" id="ARBA00048555"/>
    </source>
</evidence>
<dbReference type="InterPro" id="IPR016030">
    <property type="entry name" value="CblAdoTrfase-like"/>
</dbReference>
<gene>
    <name evidence="16" type="ORF">J2S11_000355</name>
</gene>
<dbReference type="PANTHER" id="PTHR12213:SF0">
    <property type="entry name" value="CORRINOID ADENOSYLTRANSFERASE MMAB"/>
    <property type="match status" value="1"/>
</dbReference>
<dbReference type="Pfam" id="PF01923">
    <property type="entry name" value="Cob_adeno_trans"/>
    <property type="match status" value="1"/>
</dbReference>
<evidence type="ECO:0000259" key="15">
    <source>
        <dbReference type="Pfam" id="PF01923"/>
    </source>
</evidence>